<dbReference type="GeneID" id="109402458"/>
<organism evidence="2 3">
    <name type="scientific">Aedes albopictus</name>
    <name type="common">Asian tiger mosquito</name>
    <name type="synonym">Stegomyia albopicta</name>
    <dbReference type="NCBI Taxonomy" id="7160"/>
    <lineage>
        <taxon>Eukaryota</taxon>
        <taxon>Metazoa</taxon>
        <taxon>Ecdysozoa</taxon>
        <taxon>Arthropoda</taxon>
        <taxon>Hexapoda</taxon>
        <taxon>Insecta</taxon>
        <taxon>Pterygota</taxon>
        <taxon>Neoptera</taxon>
        <taxon>Endopterygota</taxon>
        <taxon>Diptera</taxon>
        <taxon>Nematocera</taxon>
        <taxon>Culicoidea</taxon>
        <taxon>Culicidae</taxon>
        <taxon>Culicinae</taxon>
        <taxon>Aedini</taxon>
        <taxon>Aedes</taxon>
        <taxon>Stegomyia</taxon>
    </lineage>
</organism>
<name>A0ABM1Y5K5_AEDAL</name>
<dbReference type="RefSeq" id="XP_019530691.3">
    <property type="nucleotide sequence ID" value="XM_019675146.3"/>
</dbReference>
<reference evidence="2" key="2">
    <citation type="submission" date="2025-05" db="UniProtKB">
        <authorList>
            <consortium name="EnsemblMetazoa"/>
        </authorList>
    </citation>
    <scope>IDENTIFICATION</scope>
    <source>
        <strain evidence="2">Foshan</strain>
    </source>
</reference>
<proteinExistence type="predicted"/>
<evidence type="ECO:0000256" key="1">
    <source>
        <dbReference type="SAM" id="SignalP"/>
    </source>
</evidence>
<feature type="signal peptide" evidence="1">
    <location>
        <begin position="1"/>
        <end position="19"/>
    </location>
</feature>
<evidence type="ECO:0000313" key="2">
    <source>
        <dbReference type="EnsemblMetazoa" id="AALFPA23_005928.P7659"/>
    </source>
</evidence>
<evidence type="ECO:0000313" key="3">
    <source>
        <dbReference type="Proteomes" id="UP000069940"/>
    </source>
</evidence>
<keyword evidence="1" id="KW-0732">Signal</keyword>
<keyword evidence="3" id="KW-1185">Reference proteome</keyword>
<feature type="chain" id="PRO_5046373956" evidence="1">
    <location>
        <begin position="20"/>
        <end position="244"/>
    </location>
</feature>
<reference evidence="3" key="1">
    <citation type="journal article" date="2015" name="Proc. Natl. Acad. Sci. U.S.A.">
        <title>Genome sequence of the Asian Tiger mosquito, Aedes albopictus, reveals insights into its biology, genetics, and evolution.</title>
        <authorList>
            <person name="Chen X.G."/>
            <person name="Jiang X."/>
            <person name="Gu J."/>
            <person name="Xu M."/>
            <person name="Wu Y."/>
            <person name="Deng Y."/>
            <person name="Zhang C."/>
            <person name="Bonizzoni M."/>
            <person name="Dermauw W."/>
            <person name="Vontas J."/>
            <person name="Armbruster P."/>
            <person name="Huang X."/>
            <person name="Yang Y."/>
            <person name="Zhang H."/>
            <person name="He W."/>
            <person name="Peng H."/>
            <person name="Liu Y."/>
            <person name="Wu K."/>
            <person name="Chen J."/>
            <person name="Lirakis M."/>
            <person name="Topalis P."/>
            <person name="Van Leeuwen T."/>
            <person name="Hall A.B."/>
            <person name="Jiang X."/>
            <person name="Thorpe C."/>
            <person name="Mueller R.L."/>
            <person name="Sun C."/>
            <person name="Waterhouse R.M."/>
            <person name="Yan G."/>
            <person name="Tu Z.J."/>
            <person name="Fang X."/>
            <person name="James A.A."/>
        </authorList>
    </citation>
    <scope>NUCLEOTIDE SEQUENCE [LARGE SCALE GENOMIC DNA]</scope>
    <source>
        <strain evidence="3">Foshan</strain>
    </source>
</reference>
<protein>
    <submittedName>
        <fullName evidence="2">Secreted protein</fullName>
    </submittedName>
</protein>
<dbReference type="Proteomes" id="UP000069940">
    <property type="component" value="Unassembled WGS sequence"/>
</dbReference>
<dbReference type="EnsemblMetazoa" id="AALFPA23_005928.R7659">
    <property type="protein sequence ID" value="AALFPA23_005928.P7659"/>
    <property type="gene ID" value="AALFPA23_005928"/>
</dbReference>
<sequence length="244" mass="28358">MKLLTLTALVCGLLVVAQAKPATRMSMDELTRIIEEYREKFDDLHEEKDMFVNVARIITRAELKLLNEATVDNLADAWSDIEHHFDGTRKIIGDMIILPNANEDCLLGLVEEIVAERIRAADEMSRCASDKIEIKEGLADDFRSLVNVLQRISTLAAEYTLYSFVNHNSIMDPEEHIEWLERNYNNQVYFWDNVARPEAQEDLDFLEVNRPYLVEENRLCLERIQVQMTEVDRNINQRINQCVV</sequence>
<accession>A0ABM1Y5K5</accession>